<dbReference type="Proteomes" id="UP001597541">
    <property type="component" value="Unassembled WGS sequence"/>
</dbReference>
<keyword evidence="2" id="KW-1185">Reference proteome</keyword>
<evidence type="ECO:0000313" key="1">
    <source>
        <dbReference type="EMBL" id="MFD2613820.1"/>
    </source>
</evidence>
<dbReference type="RefSeq" id="WP_377604015.1">
    <property type="nucleotide sequence ID" value="NZ_JBHUME010000009.1"/>
</dbReference>
<reference evidence="2" key="1">
    <citation type="journal article" date="2019" name="Int. J. Syst. Evol. Microbiol.">
        <title>The Global Catalogue of Microorganisms (GCM) 10K type strain sequencing project: providing services to taxonomists for standard genome sequencing and annotation.</title>
        <authorList>
            <consortium name="The Broad Institute Genomics Platform"/>
            <consortium name="The Broad Institute Genome Sequencing Center for Infectious Disease"/>
            <person name="Wu L."/>
            <person name="Ma J."/>
        </authorList>
    </citation>
    <scope>NUCLEOTIDE SEQUENCE [LARGE SCALE GENOMIC DNA]</scope>
    <source>
        <strain evidence="2">KCTC 3950</strain>
    </source>
</reference>
<proteinExistence type="predicted"/>
<name>A0ABW5PH59_9BACL</name>
<organism evidence="1 2">
    <name type="scientific">Paenibacillus gansuensis</name>
    <dbReference type="NCBI Taxonomy" id="306542"/>
    <lineage>
        <taxon>Bacteria</taxon>
        <taxon>Bacillati</taxon>
        <taxon>Bacillota</taxon>
        <taxon>Bacilli</taxon>
        <taxon>Bacillales</taxon>
        <taxon>Paenibacillaceae</taxon>
        <taxon>Paenibacillus</taxon>
    </lineage>
</organism>
<protein>
    <submittedName>
        <fullName evidence="1">Uncharacterized protein</fullName>
    </submittedName>
</protein>
<evidence type="ECO:0000313" key="2">
    <source>
        <dbReference type="Proteomes" id="UP001597541"/>
    </source>
</evidence>
<gene>
    <name evidence="1" type="ORF">ACFSUF_15495</name>
</gene>
<accession>A0ABW5PH59</accession>
<dbReference type="EMBL" id="JBHUME010000009">
    <property type="protein sequence ID" value="MFD2613820.1"/>
    <property type="molecule type" value="Genomic_DNA"/>
</dbReference>
<sequence length="122" mass="13442">MTIKETVVVDFETGKIVGFEDKDAIASTINIPYIYTHVSGVPSTDGKLKAESSLKNGVISVKMTGEIASEDLKKIPGLTISYDFKVMFDAYGDRKVPTLVGKHDGFPVYKVLVIPPSYRLWI</sequence>
<comment type="caution">
    <text evidence="1">The sequence shown here is derived from an EMBL/GenBank/DDBJ whole genome shotgun (WGS) entry which is preliminary data.</text>
</comment>